<sequence length="417" mass="45577">MERRGISICYECISALRQQPKRARLAALAPLQQKTRRHISAQAHNEALRTSGRTTTRKHSVKVLESLLVAARSAHTISAQDLNALHNRILELTNTALKPEDGKLPSEQRVLYVLEQLQALVTSLINGQTIEPASKTEANQETSATSALLGSVNTRAYPAFISKASLLNLASERAEELLRHPNIFITPGVLKAYVQLQTTLHQPASLADAFHLYAHKPIPIASGSKIAFKESSPNALNSAVDPKTGNLALDAALATNDLPLAIDIITTTFSTPAFKRSKLLRQCLLPLSGLLVLPLGAWTASSQFALLQNSMDPAYATGVAFAGTLAYLGHVGTIGYVAITTANDQMERVTWAQGVPLWERFLREEERAACDRVAGRWGFEDRGRRGEEEGGEWEVLREFVGVRGMVLDRAELMEGME</sequence>
<feature type="region of interest" description="Disordered" evidence="1">
    <location>
        <begin position="36"/>
        <end position="56"/>
    </location>
</feature>
<comment type="caution">
    <text evidence="3">The sequence shown here is derived from an EMBL/GenBank/DDBJ whole genome shotgun (WGS) entry which is preliminary data.</text>
</comment>
<organism evidence="3 4">
    <name type="scientific">Recurvomyces mirabilis</name>
    <dbReference type="NCBI Taxonomy" id="574656"/>
    <lineage>
        <taxon>Eukaryota</taxon>
        <taxon>Fungi</taxon>
        <taxon>Dikarya</taxon>
        <taxon>Ascomycota</taxon>
        <taxon>Pezizomycotina</taxon>
        <taxon>Dothideomycetes</taxon>
        <taxon>Dothideomycetidae</taxon>
        <taxon>Mycosphaerellales</taxon>
        <taxon>Teratosphaeriaceae</taxon>
        <taxon>Recurvomyces</taxon>
    </lineage>
</organism>
<reference evidence="3" key="1">
    <citation type="submission" date="2023-07" db="EMBL/GenBank/DDBJ databases">
        <title>Black Yeasts Isolated from many extreme environments.</title>
        <authorList>
            <person name="Coleine C."/>
            <person name="Stajich J.E."/>
            <person name="Selbmann L."/>
        </authorList>
    </citation>
    <scope>NUCLEOTIDE SEQUENCE</scope>
    <source>
        <strain evidence="3">CCFEE 5485</strain>
    </source>
</reference>
<proteinExistence type="predicted"/>
<gene>
    <name evidence="3" type="ORF">LTR78_007605</name>
</gene>
<feature type="transmembrane region" description="Helical" evidence="2">
    <location>
        <begin position="284"/>
        <end position="306"/>
    </location>
</feature>
<accession>A0AAE0TSW2</accession>
<keyword evidence="2" id="KW-0812">Transmembrane</keyword>
<dbReference type="EMBL" id="JAUTXT010000032">
    <property type="protein sequence ID" value="KAK3672554.1"/>
    <property type="molecule type" value="Genomic_DNA"/>
</dbReference>
<dbReference type="Proteomes" id="UP001274830">
    <property type="component" value="Unassembled WGS sequence"/>
</dbReference>
<feature type="transmembrane region" description="Helical" evidence="2">
    <location>
        <begin position="318"/>
        <end position="339"/>
    </location>
</feature>
<name>A0AAE0TSW2_9PEZI</name>
<keyword evidence="2" id="KW-0472">Membrane</keyword>
<evidence type="ECO:0000313" key="3">
    <source>
        <dbReference type="EMBL" id="KAK3672554.1"/>
    </source>
</evidence>
<protein>
    <submittedName>
        <fullName evidence="3">Uncharacterized protein</fullName>
    </submittedName>
</protein>
<dbReference type="AlphaFoldDB" id="A0AAE0TSW2"/>
<evidence type="ECO:0000313" key="4">
    <source>
        <dbReference type="Proteomes" id="UP001274830"/>
    </source>
</evidence>
<keyword evidence="2" id="KW-1133">Transmembrane helix</keyword>
<evidence type="ECO:0000256" key="2">
    <source>
        <dbReference type="SAM" id="Phobius"/>
    </source>
</evidence>
<evidence type="ECO:0000256" key="1">
    <source>
        <dbReference type="SAM" id="MobiDB-lite"/>
    </source>
</evidence>
<keyword evidence="4" id="KW-1185">Reference proteome</keyword>